<dbReference type="GO" id="GO:0043138">
    <property type="term" value="F:3'-5' DNA helicase activity"/>
    <property type="evidence" value="ECO:0007669"/>
    <property type="project" value="TreeGrafter"/>
</dbReference>
<dbReference type="SUPFAM" id="SSF52540">
    <property type="entry name" value="P-loop containing nucleoside triphosphate hydrolases"/>
    <property type="match status" value="1"/>
</dbReference>
<dbReference type="EMBL" id="QJRX01000001">
    <property type="protein sequence ID" value="PYC29604.1"/>
    <property type="molecule type" value="Genomic_DNA"/>
</dbReference>
<reference evidence="8 9" key="1">
    <citation type="submission" date="2018-06" db="EMBL/GenBank/DDBJ databases">
        <title>Pseudomonas diversity within urban Lake Michigan freshwaters.</title>
        <authorList>
            <person name="Batrich M."/>
            <person name="Hatzopoulos T."/>
            <person name="Putonti C."/>
        </authorList>
    </citation>
    <scope>NUCLEOTIDE SEQUENCE [LARGE SCALE GENOMIC DNA]</scope>
    <source>
        <strain evidence="8 9">MB-090714</strain>
    </source>
</reference>
<dbReference type="GO" id="GO:0000725">
    <property type="term" value="P:recombinational repair"/>
    <property type="evidence" value="ECO:0007669"/>
    <property type="project" value="TreeGrafter"/>
</dbReference>
<dbReference type="Proteomes" id="UP000248146">
    <property type="component" value="Unassembled WGS sequence"/>
</dbReference>
<dbReference type="AlphaFoldDB" id="A0A2V4LG08"/>
<gene>
    <name evidence="8" type="ORF">DMO17_02600</name>
</gene>
<feature type="binding site" evidence="6">
    <location>
        <begin position="42"/>
        <end position="49"/>
    </location>
    <ligand>
        <name>ATP</name>
        <dbReference type="ChEBI" id="CHEBI:30616"/>
    </ligand>
</feature>
<evidence type="ECO:0000256" key="3">
    <source>
        <dbReference type="ARBA" id="ARBA00022806"/>
    </source>
</evidence>
<dbReference type="PROSITE" id="PS51198">
    <property type="entry name" value="UVRD_HELICASE_ATP_BIND"/>
    <property type="match status" value="1"/>
</dbReference>
<dbReference type="Pfam" id="PF00580">
    <property type="entry name" value="UvrD-helicase"/>
    <property type="match status" value="1"/>
</dbReference>
<dbReference type="Gene3D" id="3.40.50.300">
    <property type="entry name" value="P-loop containing nucleotide triphosphate hydrolases"/>
    <property type="match status" value="1"/>
</dbReference>
<dbReference type="InterPro" id="IPR014016">
    <property type="entry name" value="UvrD-like_ATP-bd"/>
</dbReference>
<feature type="domain" description="UvrD-like helicase ATP-binding" evidence="7">
    <location>
        <begin position="21"/>
        <end position="314"/>
    </location>
</feature>
<evidence type="ECO:0000256" key="4">
    <source>
        <dbReference type="ARBA" id="ARBA00022840"/>
    </source>
</evidence>
<evidence type="ECO:0000259" key="7">
    <source>
        <dbReference type="PROSITE" id="PS51198"/>
    </source>
</evidence>
<comment type="caution">
    <text evidence="8">The sequence shown here is derived from an EMBL/GenBank/DDBJ whole genome shotgun (WGS) entry which is preliminary data.</text>
</comment>
<evidence type="ECO:0000256" key="2">
    <source>
        <dbReference type="ARBA" id="ARBA00022801"/>
    </source>
</evidence>
<dbReference type="InterPro" id="IPR000212">
    <property type="entry name" value="DNA_helicase_UvrD/REP"/>
</dbReference>
<keyword evidence="1 6" id="KW-0547">Nucleotide-binding</keyword>
<keyword evidence="3 6" id="KW-0347">Helicase</keyword>
<name>A0A2V4LG08_AQUAC</name>
<evidence type="ECO:0000256" key="5">
    <source>
        <dbReference type="ARBA" id="ARBA00034923"/>
    </source>
</evidence>
<dbReference type="OrthoDB" id="384988at2"/>
<dbReference type="GO" id="GO:0005524">
    <property type="term" value="F:ATP binding"/>
    <property type="evidence" value="ECO:0007669"/>
    <property type="project" value="UniProtKB-UniRule"/>
</dbReference>
<accession>A0A2V4LG08</accession>
<keyword evidence="2 6" id="KW-0378">Hydrolase</keyword>
<dbReference type="PANTHER" id="PTHR11070:SF2">
    <property type="entry name" value="ATP-DEPENDENT DNA HELICASE SRS2"/>
    <property type="match status" value="1"/>
</dbReference>
<proteinExistence type="predicted"/>
<evidence type="ECO:0000256" key="1">
    <source>
        <dbReference type="ARBA" id="ARBA00022741"/>
    </source>
</evidence>
<evidence type="ECO:0000256" key="6">
    <source>
        <dbReference type="PROSITE-ProRule" id="PRU00560"/>
    </source>
</evidence>
<dbReference type="InterPro" id="IPR027417">
    <property type="entry name" value="P-loop_NTPase"/>
</dbReference>
<organism evidence="8 9">
    <name type="scientific">Aquipseudomonas alcaligenes</name>
    <name type="common">Pseudomonas alcaligenes</name>
    <dbReference type="NCBI Taxonomy" id="43263"/>
    <lineage>
        <taxon>Bacteria</taxon>
        <taxon>Pseudomonadati</taxon>
        <taxon>Pseudomonadota</taxon>
        <taxon>Gammaproteobacteria</taxon>
        <taxon>Pseudomonadales</taxon>
        <taxon>Pseudomonadaceae</taxon>
        <taxon>Aquipseudomonas</taxon>
    </lineage>
</organism>
<keyword evidence="4 6" id="KW-0067">ATP-binding</keyword>
<evidence type="ECO:0000313" key="8">
    <source>
        <dbReference type="EMBL" id="PYC29604.1"/>
    </source>
</evidence>
<dbReference type="GO" id="GO:0016787">
    <property type="term" value="F:hydrolase activity"/>
    <property type="evidence" value="ECO:0007669"/>
    <property type="project" value="UniProtKB-UniRule"/>
</dbReference>
<protein>
    <recommendedName>
        <fullName evidence="5">DNA 3'-5' helicase II</fullName>
    </recommendedName>
</protein>
<dbReference type="GO" id="GO:0003677">
    <property type="term" value="F:DNA binding"/>
    <property type="evidence" value="ECO:0007669"/>
    <property type="project" value="InterPro"/>
</dbReference>
<dbReference type="PANTHER" id="PTHR11070">
    <property type="entry name" value="UVRD / RECB / PCRA DNA HELICASE FAMILY MEMBER"/>
    <property type="match status" value="1"/>
</dbReference>
<evidence type="ECO:0000313" key="9">
    <source>
        <dbReference type="Proteomes" id="UP000248146"/>
    </source>
</evidence>
<sequence>MTVPVITEQDLEALALLTPDLNFEDQERRAVLLENASRDINAAPGSGKTTVLAAKLLMLARNWESRRSGVCVLSHTNVARDEIQKRLGSNVEGSRLLTYPHFIGTIHAFVNHFLALPFLRSNGLEVGVIDNDIFSRKALAKANRNWSLRAYMEKNAGVEPMVKGLIFRGADLEVASEFGVLPKKGSKTLPVIEAIKMELAQEGVYRHADMFAFAEQLLATSPQIRTLLSRRFPIVFIDEMQDTSWEQERLLQLIFDETVIIQRFGDINQQILGSTDGAQNLTFPRVDALPISTSKRFGPAIAQVVASTQLSGVPVTGDGVDHHAPMLMVYSTERVSHVIEAFGAEVIDRFDEETLSGGSVKALCARKQGDAAKYTAGRTLLDYWPAIASTHAPGLRLEHFWSLLAGSTVQGEFPLAGRVEEVRRAIFLVLRAASADVVRELKSDSQLLRKLRESGADVSGFRLLLRDLCMDQASATTEVGRRAIPVTLFNRLRPMLPADMAAAAFAALPIFSEPAAAVAPQAQRAICIVEKDGRRLDIQIGSLASMKGETHLATLVLESLGHPGRRFDLEEALPVIAGIKARAAKISESQLSQLRNLYVGMSRPTSFLCLAVNAERVTEECKAALQGQGWTITHLT</sequence>
<dbReference type="RefSeq" id="WP_110680745.1">
    <property type="nucleotide sequence ID" value="NZ_QJRX01000001.1"/>
</dbReference>